<dbReference type="EMBL" id="JJMJ01000291">
    <property type="protein sequence ID" value="PPS20599.1"/>
    <property type="molecule type" value="Genomic_DNA"/>
</dbReference>
<evidence type="ECO:0000313" key="2">
    <source>
        <dbReference type="Proteomes" id="UP000238924"/>
    </source>
</evidence>
<sequence>MIKAIINYNDVNDEFRRMNDILGILKYKYKNINVSYKKVIPKARSSEKKNELFLTINNERLECHHNLGFYMQAVENILNKVIK</sequence>
<organism evidence="1 2">
    <name type="scientific">Brachyspira murdochii</name>
    <dbReference type="NCBI Taxonomy" id="84378"/>
    <lineage>
        <taxon>Bacteria</taxon>
        <taxon>Pseudomonadati</taxon>
        <taxon>Spirochaetota</taxon>
        <taxon>Spirochaetia</taxon>
        <taxon>Brachyspirales</taxon>
        <taxon>Brachyspiraceae</taxon>
        <taxon>Brachyspira</taxon>
    </lineage>
</organism>
<protein>
    <submittedName>
        <fullName evidence="1">Uncharacterized protein</fullName>
    </submittedName>
</protein>
<dbReference type="RefSeq" id="WP_104619372.1">
    <property type="nucleotide sequence ID" value="NZ_JJMJ01000291.1"/>
</dbReference>
<proteinExistence type="predicted"/>
<gene>
    <name evidence="1" type="ORF">DJ52_15945</name>
</gene>
<comment type="caution">
    <text evidence="1">The sequence shown here is derived from an EMBL/GenBank/DDBJ whole genome shotgun (WGS) entry which is preliminary data.</text>
</comment>
<reference evidence="1 2" key="1">
    <citation type="submission" date="2014-04" db="EMBL/GenBank/DDBJ databases">
        <title>Whole genome sequence of 'Brachyspira hampsonii' D13-03603F2.</title>
        <authorList>
            <person name="Patterson A.H."/>
            <person name="Chaban B."/>
            <person name="Fernando C."/>
            <person name="Harding J.C."/>
            <person name="Hill J.E."/>
        </authorList>
    </citation>
    <scope>NUCLEOTIDE SEQUENCE [LARGE SCALE GENOMIC DNA]</scope>
    <source>
        <strain evidence="1 2">D13-03603F2</strain>
    </source>
</reference>
<evidence type="ECO:0000313" key="1">
    <source>
        <dbReference type="EMBL" id="PPS20599.1"/>
    </source>
</evidence>
<accession>A0ABX5B2D7</accession>
<keyword evidence="2" id="KW-1185">Reference proteome</keyword>
<name>A0ABX5B2D7_9SPIR</name>
<dbReference type="Proteomes" id="UP000238924">
    <property type="component" value="Unassembled WGS sequence"/>
</dbReference>